<sequence>MAGAEEGRLKEEMILDEDVEVNDEEGEMSEVSELRLVLVGKTGSGKSASGNTILGHPHFRSELSASSVTQCCEVGCLEIKDAEVDDKEKHGSATRKKRIVVVDMPGFGDTRLEPNQIHVEIAKCVTLSAPGPHAFLLVIPLGRYTEDEGKAACEMAQLFGEVALRNHTLVLFTRGDDLEGAGIEDYMGCSAPEELRKLLARCRGRYHVLNNRDRQNRDQVKDLLDKVCRMVEQNGGSFYTNTMFQDAEVAIIEEQERLMRERGQGEGKESDDSSLSREIKRRKTDLEKPLDEEEAASSHLGVRKMNVEVVSDDSVRSERWVEEMRPNPWAMLQDSGQRLWARRRGASGTGLNRRQSFRSALRSLRREAALSGKVLEKVKVLVAAGATGMAVGVVFGAAAPLAMAAGATVMGNTMGLAAGQLAGMSVTGGAGVGKAVGAIVAAATGKTAVALGAATGGVLGGSVGALAGTEALGPREAAFDALVQVGVVGAGMVGVSAGVGSAVGAGAALGVVLESAAVGTAALAAAESSGVVTVANATLSQGAVAVSGGSVAGVVQTVACAPVGPGGAVSTSGIICSTMGATARILTAVAEIGKVAAGIALAGGLAVKVVKERVCTGSTEAGYSEKKSYEIYWNKP</sequence>
<dbReference type="GeneTree" id="ENSGT01120000271858"/>
<evidence type="ECO:0000256" key="3">
    <source>
        <dbReference type="ARBA" id="ARBA00023134"/>
    </source>
</evidence>
<dbReference type="GO" id="GO:0005525">
    <property type="term" value="F:GTP binding"/>
    <property type="evidence" value="ECO:0007669"/>
    <property type="project" value="UniProtKB-KW"/>
</dbReference>
<evidence type="ECO:0000256" key="1">
    <source>
        <dbReference type="ARBA" id="ARBA00008535"/>
    </source>
</evidence>
<dbReference type="InterPro" id="IPR045058">
    <property type="entry name" value="GIMA/IAN/Toc"/>
</dbReference>
<evidence type="ECO:0000256" key="4">
    <source>
        <dbReference type="SAM" id="MobiDB-lite"/>
    </source>
</evidence>
<dbReference type="GeneID" id="114794618"/>
<comment type="similarity">
    <text evidence="1">Belongs to the TRAFAC class TrmE-Era-EngA-EngB-Septin-like GTPase superfamily. AIG1/Toc34/Toc159-like paraseptin GTPase family. IAN subfamily.</text>
</comment>
<dbReference type="AlphaFoldDB" id="A0AAY4D5Q7"/>
<evidence type="ECO:0000313" key="7">
    <source>
        <dbReference type="Proteomes" id="UP000694580"/>
    </source>
</evidence>
<reference evidence="6" key="2">
    <citation type="submission" date="2025-08" db="UniProtKB">
        <authorList>
            <consortium name="Ensembl"/>
        </authorList>
    </citation>
    <scope>IDENTIFICATION</scope>
</reference>
<feature type="domain" description="AIG1-type G" evidence="5">
    <location>
        <begin position="31"/>
        <end position="248"/>
    </location>
</feature>
<evidence type="ECO:0000313" key="6">
    <source>
        <dbReference type="Ensembl" id="ENSDCDP00010040464.1"/>
    </source>
</evidence>
<protein>
    <recommendedName>
        <fullName evidence="5">AIG1-type G domain-containing protein</fullName>
    </recommendedName>
</protein>
<evidence type="ECO:0000256" key="2">
    <source>
        <dbReference type="ARBA" id="ARBA00022741"/>
    </source>
</evidence>
<dbReference type="Gene3D" id="3.40.50.300">
    <property type="entry name" value="P-loop containing nucleotide triphosphate hydrolases"/>
    <property type="match status" value="1"/>
</dbReference>
<keyword evidence="2" id="KW-0547">Nucleotide-binding</keyword>
<feature type="region of interest" description="Disordered" evidence="4">
    <location>
        <begin position="259"/>
        <end position="298"/>
    </location>
</feature>
<organism evidence="6 7">
    <name type="scientific">Denticeps clupeoides</name>
    <name type="common">denticle herring</name>
    <dbReference type="NCBI Taxonomy" id="299321"/>
    <lineage>
        <taxon>Eukaryota</taxon>
        <taxon>Metazoa</taxon>
        <taxon>Chordata</taxon>
        <taxon>Craniata</taxon>
        <taxon>Vertebrata</taxon>
        <taxon>Euteleostomi</taxon>
        <taxon>Actinopterygii</taxon>
        <taxon>Neopterygii</taxon>
        <taxon>Teleostei</taxon>
        <taxon>Clupei</taxon>
        <taxon>Clupeiformes</taxon>
        <taxon>Denticipitoidei</taxon>
        <taxon>Denticipitidae</taxon>
        <taxon>Denticeps</taxon>
    </lineage>
</organism>
<dbReference type="Ensembl" id="ENSDCDT00010050336.1">
    <property type="protein sequence ID" value="ENSDCDP00010040464.1"/>
    <property type="gene ID" value="ENSDCDG00010025835.1"/>
</dbReference>
<evidence type="ECO:0000259" key="5">
    <source>
        <dbReference type="PROSITE" id="PS51720"/>
    </source>
</evidence>
<gene>
    <name evidence="6" type="primary">LOC114794618</name>
</gene>
<dbReference type="SUPFAM" id="SSF52540">
    <property type="entry name" value="P-loop containing nucleoside triphosphate hydrolases"/>
    <property type="match status" value="1"/>
</dbReference>
<name>A0AAY4D5Q7_9TELE</name>
<keyword evidence="3" id="KW-0342">GTP-binding</keyword>
<proteinExistence type="inferred from homology"/>
<keyword evidence="7" id="KW-1185">Reference proteome</keyword>
<reference evidence="6 7" key="1">
    <citation type="submission" date="2020-06" db="EMBL/GenBank/DDBJ databases">
        <authorList>
            <consortium name="Wellcome Sanger Institute Data Sharing"/>
        </authorList>
    </citation>
    <scope>NUCLEOTIDE SEQUENCE [LARGE SCALE GENOMIC DNA]</scope>
</reference>
<dbReference type="InterPro" id="IPR027417">
    <property type="entry name" value="P-loop_NTPase"/>
</dbReference>
<dbReference type="Proteomes" id="UP000694580">
    <property type="component" value="Chromosome 7"/>
</dbReference>
<dbReference type="PROSITE" id="PS51720">
    <property type="entry name" value="G_AIG1"/>
    <property type="match status" value="1"/>
</dbReference>
<reference evidence="6" key="3">
    <citation type="submission" date="2025-09" db="UniProtKB">
        <authorList>
            <consortium name="Ensembl"/>
        </authorList>
    </citation>
    <scope>IDENTIFICATION</scope>
</reference>
<dbReference type="PANTHER" id="PTHR10903:SF170">
    <property type="entry name" value="GTPASE IMAP FAMILY MEMBER 7"/>
    <property type="match status" value="1"/>
</dbReference>
<dbReference type="FunFam" id="3.40.50.300:FF:000366">
    <property type="entry name" value="GTPase, IMAP family member 2"/>
    <property type="match status" value="1"/>
</dbReference>
<dbReference type="PANTHER" id="PTHR10903">
    <property type="entry name" value="GTPASE, IMAP FAMILY MEMBER-RELATED"/>
    <property type="match status" value="1"/>
</dbReference>
<dbReference type="CDD" id="cd01852">
    <property type="entry name" value="AIG1"/>
    <property type="match status" value="1"/>
</dbReference>
<accession>A0AAY4D5Q7</accession>
<dbReference type="RefSeq" id="XP_028843113.1">
    <property type="nucleotide sequence ID" value="XM_028987280.1"/>
</dbReference>
<feature type="compositionally biased region" description="Basic and acidic residues" evidence="4">
    <location>
        <begin position="259"/>
        <end position="289"/>
    </location>
</feature>
<dbReference type="Pfam" id="PF04548">
    <property type="entry name" value="AIG1"/>
    <property type="match status" value="1"/>
</dbReference>
<dbReference type="InterPro" id="IPR006703">
    <property type="entry name" value="G_AIG1"/>
</dbReference>